<dbReference type="AlphaFoldDB" id="A0A6N4VC30"/>
<dbReference type="NCBIfam" id="NF004828">
    <property type="entry name" value="PRK06183.1-2"/>
    <property type="match status" value="1"/>
</dbReference>
<name>A0A6N4VC30_9MYCO</name>
<dbReference type="Gene3D" id="3.50.50.60">
    <property type="entry name" value="FAD/NAD(P)-binding domain"/>
    <property type="match status" value="1"/>
</dbReference>
<gene>
    <name evidence="9" type="primary">mhpA_2</name>
    <name evidence="6" type="synonym">mhpA</name>
    <name evidence="9" type="ORF">MPOR_43480</name>
</gene>
<dbReference type="NCBIfam" id="NF004829">
    <property type="entry name" value="PRK06183.1-3"/>
    <property type="match status" value="1"/>
</dbReference>
<dbReference type="InterPro" id="IPR002938">
    <property type="entry name" value="FAD-bd"/>
</dbReference>
<dbReference type="PANTHER" id="PTHR43476:SF3">
    <property type="entry name" value="FAD-BINDING MONOOXYGENASE"/>
    <property type="match status" value="1"/>
</dbReference>
<feature type="compositionally biased region" description="Polar residues" evidence="7">
    <location>
        <begin position="565"/>
        <end position="579"/>
    </location>
</feature>
<feature type="binding site" evidence="6">
    <location>
        <begin position="282"/>
        <end position="292"/>
    </location>
    <ligand>
        <name>FAD</name>
        <dbReference type="ChEBI" id="CHEBI:57692"/>
    </ligand>
</feature>
<protein>
    <recommendedName>
        <fullName evidence="6">3-(3-hydroxy-phenyl)propionate/3-hydroxycinnamic acid hydroxylase</fullName>
        <shortName evidence="6">3-HCI hydroxylase</shortName>
        <shortName evidence="6">3-HPP hydroxylase</shortName>
        <ecNumber evidence="6">1.14.13.127</ecNumber>
    </recommendedName>
</protein>
<comment type="function">
    <text evidence="6">Catalyzes the insertion of one atom of molecular oxygen into position 2 of the phenyl ring of 3-(3-hydroxyphenyl)propionate (3-HPP) and hydroxycinnamic acid (3HCI).</text>
</comment>
<evidence type="ECO:0000256" key="7">
    <source>
        <dbReference type="SAM" id="MobiDB-lite"/>
    </source>
</evidence>
<dbReference type="RefSeq" id="WP_264002483.1">
    <property type="nucleotide sequence ID" value="NZ_BAAAKP010000060.1"/>
</dbReference>
<keyword evidence="3 6" id="KW-0274">FAD</keyword>
<comment type="pathway">
    <text evidence="6">Aromatic compound metabolism; 3-phenylpropanoate degradation.</text>
</comment>
<dbReference type="KEGG" id="mpof:MPOR_43480"/>
<dbReference type="HAMAP" id="MF_01652">
    <property type="entry name" value="MhpA"/>
    <property type="match status" value="1"/>
</dbReference>
<evidence type="ECO:0000313" key="10">
    <source>
        <dbReference type="Proteomes" id="UP000466785"/>
    </source>
</evidence>
<keyword evidence="4 6" id="KW-0560">Oxidoreductase</keyword>
<accession>A0A6N4VC30</accession>
<keyword evidence="10" id="KW-1185">Reference proteome</keyword>
<dbReference type="UniPathway" id="UPA00714"/>
<evidence type="ECO:0000313" key="9">
    <source>
        <dbReference type="EMBL" id="BBX53322.1"/>
    </source>
</evidence>
<dbReference type="PRINTS" id="PR00420">
    <property type="entry name" value="RNGMNOXGNASE"/>
</dbReference>
<keyword evidence="1 6" id="KW-0285">Flavoprotein</keyword>
<comment type="similarity">
    <text evidence="6">Belongs to the PheA/TfdB FAD monooxygenase family.</text>
</comment>
<evidence type="ECO:0000259" key="8">
    <source>
        <dbReference type="Pfam" id="PF01494"/>
    </source>
</evidence>
<dbReference type="GO" id="GO:0008688">
    <property type="term" value="F:3-(3-hydroxyphenyl)propionate hydroxylase activity"/>
    <property type="evidence" value="ECO:0007669"/>
    <property type="project" value="UniProtKB-UniRule"/>
</dbReference>
<dbReference type="Proteomes" id="UP000466785">
    <property type="component" value="Chromosome"/>
</dbReference>
<dbReference type="SUPFAM" id="SSF51905">
    <property type="entry name" value="FAD/NAD(P)-binding domain"/>
    <property type="match status" value="1"/>
</dbReference>
<organism evidence="9 10">
    <name type="scientific">Mycolicibacterium poriferae</name>
    <dbReference type="NCBI Taxonomy" id="39694"/>
    <lineage>
        <taxon>Bacteria</taxon>
        <taxon>Bacillati</taxon>
        <taxon>Actinomycetota</taxon>
        <taxon>Actinomycetes</taxon>
        <taxon>Mycobacteriales</taxon>
        <taxon>Mycobacteriaceae</taxon>
        <taxon>Mycolicibacterium</taxon>
    </lineage>
</organism>
<dbReference type="EC" id="1.14.13.127" evidence="6"/>
<feature type="domain" description="FAD-binding" evidence="8">
    <location>
        <begin position="15"/>
        <end position="349"/>
    </location>
</feature>
<dbReference type="InterPro" id="IPR036188">
    <property type="entry name" value="FAD/NAD-bd_sf"/>
</dbReference>
<dbReference type="InterPro" id="IPR023786">
    <property type="entry name" value="3-HPP/3HCI_hydroxylase"/>
</dbReference>
<dbReference type="NCBIfam" id="NF004831">
    <property type="entry name" value="PRK06183.1-5"/>
    <property type="match status" value="1"/>
</dbReference>
<evidence type="ECO:0000256" key="6">
    <source>
        <dbReference type="HAMAP-Rule" id="MF_01652"/>
    </source>
</evidence>
<dbReference type="Pfam" id="PF01494">
    <property type="entry name" value="FAD_binding_3"/>
    <property type="match status" value="1"/>
</dbReference>
<dbReference type="Gene3D" id="3.30.70.2450">
    <property type="match status" value="1"/>
</dbReference>
<feature type="region of interest" description="Disordered" evidence="7">
    <location>
        <begin position="540"/>
        <end position="579"/>
    </location>
</feature>
<dbReference type="GO" id="GO:0071949">
    <property type="term" value="F:FAD binding"/>
    <property type="evidence" value="ECO:0007669"/>
    <property type="project" value="InterPro"/>
</dbReference>
<comment type="catalytic activity">
    <reaction evidence="6">
        <text>3-(3-hydroxyphenyl)propanoate + NADH + O2 + H(+) = 3-(2,3-dihydroxyphenyl)propanoate + NAD(+) + H2O</text>
        <dbReference type="Rhea" id="RHEA:24785"/>
        <dbReference type="ChEBI" id="CHEBI:15377"/>
        <dbReference type="ChEBI" id="CHEBI:15378"/>
        <dbReference type="ChEBI" id="CHEBI:15379"/>
        <dbReference type="ChEBI" id="CHEBI:46951"/>
        <dbReference type="ChEBI" id="CHEBI:57277"/>
        <dbReference type="ChEBI" id="CHEBI:57540"/>
        <dbReference type="ChEBI" id="CHEBI:57945"/>
        <dbReference type="EC" id="1.14.13.127"/>
    </reaction>
</comment>
<evidence type="ECO:0000256" key="4">
    <source>
        <dbReference type="ARBA" id="ARBA00023002"/>
    </source>
</evidence>
<dbReference type="PANTHER" id="PTHR43476">
    <property type="entry name" value="3-(3-HYDROXY-PHENYL)PROPIONATE/3-HYDROXYCINNAMIC ACID HYDROXYLASE"/>
    <property type="match status" value="1"/>
</dbReference>
<reference evidence="9 10" key="1">
    <citation type="journal article" date="2019" name="Emerg. Microbes Infect.">
        <title>Comprehensive subspecies identification of 175 nontuberculous mycobacteria species based on 7547 genomic profiles.</title>
        <authorList>
            <person name="Matsumoto Y."/>
            <person name="Kinjo T."/>
            <person name="Motooka D."/>
            <person name="Nabeya D."/>
            <person name="Jung N."/>
            <person name="Uechi K."/>
            <person name="Horii T."/>
            <person name="Iida T."/>
            <person name="Fujita J."/>
            <person name="Nakamura S."/>
        </authorList>
    </citation>
    <scope>NUCLEOTIDE SEQUENCE [LARGE SCALE GENOMIC DNA]</scope>
    <source>
        <strain evidence="9 10">JCM 12603</strain>
    </source>
</reference>
<comment type="catalytic activity">
    <reaction evidence="6">
        <text>(2E)-3-(3-hydroxyphenyl)prop-2-enoate + NADH + O2 + H(+) = (2E)-3-(2,3-dihydroxyphenyl)prop-2-enoate + NAD(+) + H2O</text>
        <dbReference type="Rhea" id="RHEA:27846"/>
        <dbReference type="ChEBI" id="CHEBI:15377"/>
        <dbReference type="ChEBI" id="CHEBI:15378"/>
        <dbReference type="ChEBI" id="CHEBI:15379"/>
        <dbReference type="ChEBI" id="CHEBI:47928"/>
        <dbReference type="ChEBI" id="CHEBI:57540"/>
        <dbReference type="ChEBI" id="CHEBI:57945"/>
        <dbReference type="ChEBI" id="CHEBI:58642"/>
        <dbReference type="EC" id="1.14.13.127"/>
    </reaction>
</comment>
<dbReference type="GO" id="GO:0019380">
    <property type="term" value="P:3-phenylpropionate catabolic process"/>
    <property type="evidence" value="ECO:0007669"/>
    <property type="project" value="UniProtKB-UniPathway"/>
</dbReference>
<feature type="binding site" evidence="6">
    <location>
        <begin position="17"/>
        <end position="46"/>
    </location>
    <ligand>
        <name>FAD</name>
        <dbReference type="ChEBI" id="CHEBI:57692"/>
    </ligand>
</feature>
<evidence type="ECO:0000256" key="3">
    <source>
        <dbReference type="ARBA" id="ARBA00022827"/>
    </source>
</evidence>
<evidence type="ECO:0000256" key="1">
    <source>
        <dbReference type="ARBA" id="ARBA00022630"/>
    </source>
</evidence>
<sequence>MAAAKGDRNTDTDTDTDVVIVGAGPSGLTLANILGLQGVHTLVVDERDTLIDYPRGVGLDDESLRTFQSIGLVDRVLPHTVPNQILRFFDGKRRLLAEMAPPDARFGWPKRNGFVQPMVDAELHSGLDRFDCVEVRFGHRMHTCVETTNGVTVEFADGQPAVRARYVVGCDGGRSATRRLMGVSFDGTTSSTRWLVVDCANDPLGHPNSEVGADPRRPYVSIAIAHGIRRFEFMIHPDETDEEADDPAFVRRMLGQLVPYPERVDMIRHRVYTHHSRIASSFRKGRLMLAGDAAHLMPVWQGQGYNSGIRDAANLGWKLAAVVTGKAGDDLLDTYDTERRKHARAMIDLSTMVGRVISPTNRRVAALRDRVIHAASVVPSLKRYVLEMRFKPMPRYQQGAVCHTESGSPNSPTGTLFIQPRVDTRDTQNAMLDDLLGSGFAVLCWSNNLRAVLGEPAFGRWKALGARFVEARPMTQLPWTGHDDPEVVIVGDRTGALKSWFDVYPDSVLFLRPDRCIAGACIAQRAPEMSEALTRVLHLTQGGGSGTDGATTDGKSDRAVLHVAQSASESSGTVTRTPR</sequence>
<evidence type="ECO:0000256" key="2">
    <source>
        <dbReference type="ARBA" id="ARBA00022797"/>
    </source>
</evidence>
<proteinExistence type="inferred from homology"/>
<evidence type="ECO:0000256" key="5">
    <source>
        <dbReference type="ARBA" id="ARBA00023027"/>
    </source>
</evidence>
<dbReference type="InterPro" id="IPR050631">
    <property type="entry name" value="PheA/TfdB_FAD_monoxygenase"/>
</dbReference>
<comment type="cofactor">
    <cofactor evidence="6">
        <name>FAD</name>
        <dbReference type="ChEBI" id="CHEBI:57692"/>
    </cofactor>
</comment>
<dbReference type="EMBL" id="AP022570">
    <property type="protein sequence ID" value="BBX53322.1"/>
    <property type="molecule type" value="Genomic_DNA"/>
</dbReference>
<keyword evidence="2 6" id="KW-0058">Aromatic hydrocarbons catabolism</keyword>
<keyword evidence="5 6" id="KW-0520">NAD</keyword>
<dbReference type="GO" id="GO:0019622">
    <property type="term" value="P:3-(3-hydroxy)phenylpropionate catabolic process"/>
    <property type="evidence" value="ECO:0007669"/>
    <property type="project" value="UniProtKB-UniRule"/>
</dbReference>